<name>A0A653DLP9_CALMS</name>
<organism evidence="3 4">
    <name type="scientific">Callosobruchus maculatus</name>
    <name type="common">Southern cowpea weevil</name>
    <name type="synonym">Pulse bruchid</name>
    <dbReference type="NCBI Taxonomy" id="64391"/>
    <lineage>
        <taxon>Eukaryota</taxon>
        <taxon>Metazoa</taxon>
        <taxon>Ecdysozoa</taxon>
        <taxon>Arthropoda</taxon>
        <taxon>Hexapoda</taxon>
        <taxon>Insecta</taxon>
        <taxon>Pterygota</taxon>
        <taxon>Neoptera</taxon>
        <taxon>Endopterygota</taxon>
        <taxon>Coleoptera</taxon>
        <taxon>Polyphaga</taxon>
        <taxon>Cucujiformia</taxon>
        <taxon>Chrysomeloidea</taxon>
        <taxon>Chrysomelidae</taxon>
        <taxon>Bruchinae</taxon>
        <taxon>Bruchini</taxon>
        <taxon>Callosobruchus</taxon>
    </lineage>
</organism>
<keyword evidence="1" id="KW-0479">Metal-binding</keyword>
<evidence type="ECO:0000259" key="2">
    <source>
        <dbReference type="PROSITE" id="PS50157"/>
    </source>
</evidence>
<dbReference type="GO" id="GO:0008270">
    <property type="term" value="F:zinc ion binding"/>
    <property type="evidence" value="ECO:0007669"/>
    <property type="project" value="UniProtKB-KW"/>
</dbReference>
<keyword evidence="1" id="KW-0863">Zinc-finger</keyword>
<feature type="domain" description="C2H2-type" evidence="2">
    <location>
        <begin position="103"/>
        <end position="133"/>
    </location>
</feature>
<protein>
    <recommendedName>
        <fullName evidence="2">C2H2-type domain-containing protein</fullName>
    </recommendedName>
</protein>
<dbReference type="AlphaFoldDB" id="A0A653DLP9"/>
<reference evidence="3 4" key="1">
    <citation type="submission" date="2019-01" db="EMBL/GenBank/DDBJ databases">
        <authorList>
            <person name="Sayadi A."/>
        </authorList>
    </citation>
    <scope>NUCLEOTIDE SEQUENCE [LARGE SCALE GENOMIC DNA]</scope>
</reference>
<dbReference type="OrthoDB" id="10004641at2759"/>
<dbReference type="PROSITE" id="PS50157">
    <property type="entry name" value="ZINC_FINGER_C2H2_2"/>
    <property type="match status" value="2"/>
</dbReference>
<proteinExistence type="predicted"/>
<keyword evidence="1" id="KW-0862">Zinc</keyword>
<accession>A0A653DLP9</accession>
<evidence type="ECO:0000256" key="1">
    <source>
        <dbReference type="PROSITE-ProRule" id="PRU00042"/>
    </source>
</evidence>
<gene>
    <name evidence="3" type="ORF">CALMAC_LOCUS18457</name>
</gene>
<dbReference type="Proteomes" id="UP000410492">
    <property type="component" value="Unassembled WGS sequence"/>
</dbReference>
<keyword evidence="4" id="KW-1185">Reference proteome</keyword>
<feature type="domain" description="C2H2-type" evidence="2">
    <location>
        <begin position="74"/>
        <end position="101"/>
    </location>
</feature>
<evidence type="ECO:0000313" key="3">
    <source>
        <dbReference type="EMBL" id="VEN60909.1"/>
    </source>
</evidence>
<sequence>MYMHKRSLARHQKFECNQEPKFFCPHEGCDYRAHQKMTASAGIVISAIKHINTEPIGPGIGNMSVEGNHSLQSFLCIKCFRTYSHKRSLKRHLKFECGKEAVFDCPIEKCSYKAKLKENLTKHMKRHHPDEYTDISDKKALVQSMYVTH</sequence>
<evidence type="ECO:0000313" key="4">
    <source>
        <dbReference type="Proteomes" id="UP000410492"/>
    </source>
</evidence>
<dbReference type="SMART" id="SM00355">
    <property type="entry name" value="ZnF_C2H2"/>
    <property type="match status" value="2"/>
</dbReference>
<dbReference type="InterPro" id="IPR013087">
    <property type="entry name" value="Znf_C2H2_type"/>
</dbReference>
<dbReference type="Gene3D" id="3.30.160.60">
    <property type="entry name" value="Classic Zinc Finger"/>
    <property type="match status" value="1"/>
</dbReference>
<dbReference type="EMBL" id="CAACVG010012823">
    <property type="protein sequence ID" value="VEN60909.1"/>
    <property type="molecule type" value="Genomic_DNA"/>
</dbReference>